<name>A0A5N6R784_9ROSI</name>
<organism evidence="2 3">
    <name type="scientific">Carpinus fangiana</name>
    <dbReference type="NCBI Taxonomy" id="176857"/>
    <lineage>
        <taxon>Eukaryota</taxon>
        <taxon>Viridiplantae</taxon>
        <taxon>Streptophyta</taxon>
        <taxon>Embryophyta</taxon>
        <taxon>Tracheophyta</taxon>
        <taxon>Spermatophyta</taxon>
        <taxon>Magnoliopsida</taxon>
        <taxon>eudicotyledons</taxon>
        <taxon>Gunneridae</taxon>
        <taxon>Pentapetalae</taxon>
        <taxon>rosids</taxon>
        <taxon>fabids</taxon>
        <taxon>Fagales</taxon>
        <taxon>Betulaceae</taxon>
        <taxon>Carpinus</taxon>
    </lineage>
</organism>
<evidence type="ECO:0000313" key="3">
    <source>
        <dbReference type="Proteomes" id="UP000327013"/>
    </source>
</evidence>
<sequence>MADATKHMPVTGGTLISDLKSLVSVLRTRRTVVFAYGFMFAFVAFTIFLAFSPSSNSVSPWFANIFSGSSSSSSTSSSSDSYGSQFSNIQGCRDNHSTSSTPYSFSSAVKLWKKSEIWKREEIFGSKNEGEDNLFCGSVVAEGYWGRERDGSLPKMCSVKQVGGEASTGVVPWGLLPMWFHGDRRRLG</sequence>
<proteinExistence type="predicted"/>
<keyword evidence="1" id="KW-0812">Transmembrane</keyword>
<dbReference type="AlphaFoldDB" id="A0A5N6R784"/>
<keyword evidence="1" id="KW-0472">Membrane</keyword>
<dbReference type="Proteomes" id="UP000327013">
    <property type="component" value="Chromosome 5"/>
</dbReference>
<dbReference type="EMBL" id="CM017325">
    <property type="protein sequence ID" value="KAE8055637.1"/>
    <property type="molecule type" value="Genomic_DNA"/>
</dbReference>
<feature type="transmembrane region" description="Helical" evidence="1">
    <location>
        <begin position="32"/>
        <end position="51"/>
    </location>
</feature>
<gene>
    <name evidence="2" type="ORF">FH972_012464</name>
</gene>
<protein>
    <submittedName>
        <fullName evidence="2">Uncharacterized protein</fullName>
    </submittedName>
</protein>
<keyword evidence="1" id="KW-1133">Transmembrane helix</keyword>
<accession>A0A5N6R784</accession>
<evidence type="ECO:0000256" key="1">
    <source>
        <dbReference type="SAM" id="Phobius"/>
    </source>
</evidence>
<reference evidence="2 3" key="1">
    <citation type="submission" date="2019-06" db="EMBL/GenBank/DDBJ databases">
        <title>A chromosomal-level reference genome of Carpinus fangiana (Coryloideae, Betulaceae).</title>
        <authorList>
            <person name="Yang X."/>
            <person name="Wang Z."/>
            <person name="Zhang L."/>
            <person name="Hao G."/>
            <person name="Liu J."/>
            <person name="Yang Y."/>
        </authorList>
    </citation>
    <scope>NUCLEOTIDE SEQUENCE [LARGE SCALE GENOMIC DNA]</scope>
    <source>
        <strain evidence="2">Cfa_2016G</strain>
        <tissue evidence="2">Leaf</tissue>
    </source>
</reference>
<keyword evidence="3" id="KW-1185">Reference proteome</keyword>
<evidence type="ECO:0000313" key="2">
    <source>
        <dbReference type="EMBL" id="KAE8055637.1"/>
    </source>
</evidence>